<name>A0A9X2X785_9HYPH</name>
<dbReference type="PANTHER" id="PTHR11786:SF0">
    <property type="entry name" value="ARYLAMINE N-ACETYLTRANSFERASE 4-RELATED"/>
    <property type="match status" value="1"/>
</dbReference>
<dbReference type="SUPFAM" id="SSF54001">
    <property type="entry name" value="Cysteine proteinases"/>
    <property type="match status" value="1"/>
</dbReference>
<dbReference type="EMBL" id="JAODNV010000005">
    <property type="protein sequence ID" value="MCT8989396.1"/>
    <property type="molecule type" value="Genomic_DNA"/>
</dbReference>
<dbReference type="InterPro" id="IPR001447">
    <property type="entry name" value="Arylamine_N-AcTrfase"/>
</dbReference>
<dbReference type="PRINTS" id="PR01543">
    <property type="entry name" value="ANATRNSFRASE"/>
</dbReference>
<keyword evidence="4" id="KW-1185">Reference proteome</keyword>
<reference evidence="3" key="1">
    <citation type="submission" date="2022-08" db="EMBL/GenBank/DDBJ databases">
        <title>Chelativorans sichuanense sp. nov., a paraffin oil-degrading bacterium isolated from a mixture of oil-based drill cuttings and paddy soil.</title>
        <authorList>
            <person name="Yu J."/>
            <person name="Liu H."/>
            <person name="Chen Q."/>
        </authorList>
    </citation>
    <scope>NUCLEOTIDE SEQUENCE</scope>
    <source>
        <strain evidence="3">SCAU 2101</strain>
    </source>
</reference>
<dbReference type="RefSeq" id="WP_261514140.1">
    <property type="nucleotide sequence ID" value="NZ_JAODNV010000005.1"/>
</dbReference>
<dbReference type="Pfam" id="PF00797">
    <property type="entry name" value="Acetyltransf_2"/>
    <property type="match status" value="1"/>
</dbReference>
<comment type="caution">
    <text evidence="3">The sequence shown here is derived from an EMBL/GenBank/DDBJ whole genome shotgun (WGS) entry which is preliminary data.</text>
</comment>
<dbReference type="Gene3D" id="3.30.2140.10">
    <property type="entry name" value="Arylamine N-acetyltransferase"/>
    <property type="match status" value="1"/>
</dbReference>
<gene>
    <name evidence="3" type="ORF">NYR54_03660</name>
</gene>
<evidence type="ECO:0000313" key="3">
    <source>
        <dbReference type="EMBL" id="MCT8989396.1"/>
    </source>
</evidence>
<organism evidence="3 4">
    <name type="scientific">Chelativorans petroleitrophicus</name>
    <dbReference type="NCBI Taxonomy" id="2975484"/>
    <lineage>
        <taxon>Bacteria</taxon>
        <taxon>Pseudomonadati</taxon>
        <taxon>Pseudomonadota</taxon>
        <taxon>Alphaproteobacteria</taxon>
        <taxon>Hyphomicrobiales</taxon>
        <taxon>Phyllobacteriaceae</taxon>
        <taxon>Chelativorans</taxon>
    </lineage>
</organism>
<dbReference type="PANTHER" id="PTHR11786">
    <property type="entry name" value="N-HYDROXYARYLAMINE O-ACETYLTRANSFERASE"/>
    <property type="match status" value="1"/>
</dbReference>
<dbReference type="Gene3D" id="2.40.128.150">
    <property type="entry name" value="Cysteine proteinases"/>
    <property type="match status" value="1"/>
</dbReference>
<evidence type="ECO:0000256" key="1">
    <source>
        <dbReference type="ARBA" id="ARBA00006547"/>
    </source>
</evidence>
<accession>A0A9X2X785</accession>
<dbReference type="AlphaFoldDB" id="A0A9X2X785"/>
<dbReference type="InterPro" id="IPR038765">
    <property type="entry name" value="Papain-like_cys_pep_sf"/>
</dbReference>
<sequence length="274" mass="30768">MEQAAPALDIESYFLRIGYDGPREPTLATLKALHLHHPLAIPFENLDPFLHRPVKLDLAALQEKLVWGKRGGYCFEQNLLFMAVLRALGFRVTGLAARVLWNRPEDALTPRTHMLLRIDFPNGAWIADVGFGGLTLTAPLRLQPGLLQETPHETFRLDGDGDGFRMLALAGGKWRTLYRFGLEEQFQVDYEITNYYLAHSPASHFRNSLIAARPVRNGRYALLNARLNVYGDVSDAPRDLASVEEIETVLRTIFGIAVPDVANLARALQRESLL</sequence>
<dbReference type="GO" id="GO:0016407">
    <property type="term" value="F:acetyltransferase activity"/>
    <property type="evidence" value="ECO:0007669"/>
    <property type="project" value="InterPro"/>
</dbReference>
<evidence type="ECO:0000256" key="2">
    <source>
        <dbReference type="RuleBase" id="RU003452"/>
    </source>
</evidence>
<protein>
    <submittedName>
        <fullName evidence="3">Arylamine N-acetyltransferase</fullName>
    </submittedName>
</protein>
<comment type="similarity">
    <text evidence="1 2">Belongs to the arylamine N-acetyltransferase family.</text>
</comment>
<dbReference type="Proteomes" id="UP001149009">
    <property type="component" value="Unassembled WGS sequence"/>
</dbReference>
<proteinExistence type="inferred from homology"/>
<evidence type="ECO:0000313" key="4">
    <source>
        <dbReference type="Proteomes" id="UP001149009"/>
    </source>
</evidence>